<dbReference type="EMBL" id="CM042020">
    <property type="protein sequence ID" value="KAI3822518.1"/>
    <property type="molecule type" value="Genomic_DNA"/>
</dbReference>
<comment type="caution">
    <text evidence="1">The sequence shown here is derived from an EMBL/GenBank/DDBJ whole genome shotgun (WGS) entry which is preliminary data.</text>
</comment>
<accession>A0ACB9JR72</accession>
<dbReference type="Proteomes" id="UP001056120">
    <property type="component" value="Linkage Group LG03"/>
</dbReference>
<gene>
    <name evidence="1" type="ORF">L1987_10108</name>
</gene>
<evidence type="ECO:0000313" key="2">
    <source>
        <dbReference type="Proteomes" id="UP001056120"/>
    </source>
</evidence>
<reference evidence="1 2" key="2">
    <citation type="journal article" date="2022" name="Mol. Ecol. Resour.">
        <title>The genomes of chicory, endive, great burdock and yacon provide insights into Asteraceae paleo-polyploidization history and plant inulin production.</title>
        <authorList>
            <person name="Fan W."/>
            <person name="Wang S."/>
            <person name="Wang H."/>
            <person name="Wang A."/>
            <person name="Jiang F."/>
            <person name="Liu H."/>
            <person name="Zhao H."/>
            <person name="Xu D."/>
            <person name="Zhang Y."/>
        </authorList>
    </citation>
    <scope>NUCLEOTIDE SEQUENCE [LARGE SCALE GENOMIC DNA]</scope>
    <source>
        <strain evidence="2">cv. Yunnan</strain>
        <tissue evidence="1">Leaves</tissue>
    </source>
</reference>
<reference evidence="2" key="1">
    <citation type="journal article" date="2022" name="Mol. Ecol. Resour.">
        <title>The genomes of chicory, endive, great burdock and yacon provide insights into Asteraceae palaeo-polyploidization history and plant inulin production.</title>
        <authorList>
            <person name="Fan W."/>
            <person name="Wang S."/>
            <person name="Wang H."/>
            <person name="Wang A."/>
            <person name="Jiang F."/>
            <person name="Liu H."/>
            <person name="Zhao H."/>
            <person name="Xu D."/>
            <person name="Zhang Y."/>
        </authorList>
    </citation>
    <scope>NUCLEOTIDE SEQUENCE [LARGE SCALE GENOMIC DNA]</scope>
    <source>
        <strain evidence="2">cv. Yunnan</strain>
    </source>
</reference>
<organism evidence="1 2">
    <name type="scientific">Smallanthus sonchifolius</name>
    <dbReference type="NCBI Taxonomy" id="185202"/>
    <lineage>
        <taxon>Eukaryota</taxon>
        <taxon>Viridiplantae</taxon>
        <taxon>Streptophyta</taxon>
        <taxon>Embryophyta</taxon>
        <taxon>Tracheophyta</taxon>
        <taxon>Spermatophyta</taxon>
        <taxon>Magnoliopsida</taxon>
        <taxon>eudicotyledons</taxon>
        <taxon>Gunneridae</taxon>
        <taxon>Pentapetalae</taxon>
        <taxon>asterids</taxon>
        <taxon>campanulids</taxon>
        <taxon>Asterales</taxon>
        <taxon>Asteraceae</taxon>
        <taxon>Asteroideae</taxon>
        <taxon>Heliantheae alliance</taxon>
        <taxon>Millerieae</taxon>
        <taxon>Smallanthus</taxon>
    </lineage>
</organism>
<proteinExistence type="predicted"/>
<name>A0ACB9JR72_9ASTR</name>
<evidence type="ECO:0000313" key="1">
    <source>
        <dbReference type="EMBL" id="KAI3822518.1"/>
    </source>
</evidence>
<keyword evidence="2" id="KW-1185">Reference proteome</keyword>
<protein>
    <submittedName>
        <fullName evidence="1">Uncharacterized protein</fullName>
    </submittedName>
</protein>
<sequence length="167" mass="18350">MTCGWWSFGGDLTNTKSYGRETNFPAGFVFFLLHKPLLIGVGSSLSETTDKRLSVSGSCLHPLKYNQAYAVVKNSFVSPEDVLAQQIVVQKSSPRGVHFRRARPREKPEEDRGINQVYKIGGDSTQKGAVAIYKEVEKCRLSVVVAGIPKTIDNDIAASSLNPFCIL</sequence>